<comment type="pathway">
    <text evidence="1">Purine metabolism; IMP biosynthesis via de novo pathway; N(2)-formyl-N(1)-(5-phospho-D-ribosyl)glycinamide from N(1)-(5-phospho-D-ribosyl)glycinamide (10-formyl THF route): step 1/1.</text>
</comment>
<evidence type="ECO:0000256" key="4">
    <source>
        <dbReference type="ARBA" id="ARBA00022755"/>
    </source>
</evidence>
<protein>
    <recommendedName>
        <fullName evidence="2">phosphoribosylglycinamide formyltransferase 1</fullName>
        <ecNumber evidence="2">2.1.2.2</ecNumber>
    </recommendedName>
</protein>
<dbReference type="AlphaFoldDB" id="A0A0F9UGZ5"/>
<reference evidence="6" key="1">
    <citation type="journal article" date="2015" name="Nature">
        <title>Complex archaea that bridge the gap between prokaryotes and eukaryotes.</title>
        <authorList>
            <person name="Spang A."/>
            <person name="Saw J.H."/>
            <person name="Jorgensen S.L."/>
            <person name="Zaremba-Niedzwiedzka K."/>
            <person name="Martijn J."/>
            <person name="Lind A.E."/>
            <person name="van Eijk R."/>
            <person name="Schleper C."/>
            <person name="Guy L."/>
            <person name="Ettema T.J."/>
        </authorList>
    </citation>
    <scope>NUCLEOTIDE SEQUENCE</scope>
</reference>
<dbReference type="Gene3D" id="3.40.50.170">
    <property type="entry name" value="Formyl transferase, N-terminal domain"/>
    <property type="match status" value="1"/>
</dbReference>
<dbReference type="PANTHER" id="PTHR43369:SF2">
    <property type="entry name" value="PHOSPHORIBOSYLGLYCINAMIDE FORMYLTRANSFERASE"/>
    <property type="match status" value="1"/>
</dbReference>
<organism evidence="6">
    <name type="scientific">marine sediment metagenome</name>
    <dbReference type="NCBI Taxonomy" id="412755"/>
    <lineage>
        <taxon>unclassified sequences</taxon>
        <taxon>metagenomes</taxon>
        <taxon>ecological metagenomes</taxon>
    </lineage>
</organism>
<dbReference type="GO" id="GO:0006189">
    <property type="term" value="P:'de novo' IMP biosynthetic process"/>
    <property type="evidence" value="ECO:0007669"/>
    <property type="project" value="InterPro"/>
</dbReference>
<evidence type="ECO:0000256" key="3">
    <source>
        <dbReference type="ARBA" id="ARBA00022679"/>
    </source>
</evidence>
<dbReference type="NCBIfam" id="TIGR00639">
    <property type="entry name" value="PurN"/>
    <property type="match status" value="1"/>
</dbReference>
<evidence type="ECO:0000256" key="2">
    <source>
        <dbReference type="ARBA" id="ARBA00012254"/>
    </source>
</evidence>
<feature type="domain" description="Formyl transferase N-terminal" evidence="5">
    <location>
        <begin position="5"/>
        <end position="187"/>
    </location>
</feature>
<proteinExistence type="inferred from homology"/>
<accession>A0A0F9UGZ5</accession>
<dbReference type="HAMAP" id="MF_01930">
    <property type="entry name" value="PurN"/>
    <property type="match status" value="1"/>
</dbReference>
<dbReference type="CDD" id="cd08645">
    <property type="entry name" value="FMT_core_GART"/>
    <property type="match status" value="1"/>
</dbReference>
<dbReference type="GO" id="GO:0004644">
    <property type="term" value="F:phosphoribosylglycinamide formyltransferase activity"/>
    <property type="evidence" value="ECO:0007669"/>
    <property type="project" value="UniProtKB-EC"/>
</dbReference>
<keyword evidence="3" id="KW-0808">Transferase</keyword>
<sequence>MVKTKIGALASGSGSNFEEIVKACENGILENKATIEVLISNKNGAYCMERAKNHNVPYVLIESDNHQGTREDFDQKMIEVLDKYNCELILLVGYMRFVSGLFINHFNGNVMNIHPALLPSFKGMHAHEDALTYGVKISGVTVHFADVHEDHGPIIIQKAVPVYDTDNKETLGARILKWEHKAFPKAIELFCDGRLHIDGRLVRIEGEVKL</sequence>
<dbReference type="PANTHER" id="PTHR43369">
    <property type="entry name" value="PHOSPHORIBOSYLGLYCINAMIDE FORMYLTRANSFERASE"/>
    <property type="match status" value="1"/>
</dbReference>
<comment type="caution">
    <text evidence="6">The sequence shown here is derived from an EMBL/GenBank/DDBJ whole genome shotgun (WGS) entry which is preliminary data.</text>
</comment>
<keyword evidence="4" id="KW-0658">Purine biosynthesis</keyword>
<gene>
    <name evidence="6" type="ORF">LCGC14_0608310</name>
</gene>
<name>A0A0F9UGZ5_9ZZZZ</name>
<dbReference type="InterPro" id="IPR036477">
    <property type="entry name" value="Formyl_transf_N_sf"/>
</dbReference>
<dbReference type="InterPro" id="IPR002376">
    <property type="entry name" value="Formyl_transf_N"/>
</dbReference>
<dbReference type="InterPro" id="IPR004607">
    <property type="entry name" value="GART"/>
</dbReference>
<dbReference type="Pfam" id="PF00551">
    <property type="entry name" value="Formyl_trans_N"/>
    <property type="match status" value="1"/>
</dbReference>
<dbReference type="GO" id="GO:0005829">
    <property type="term" value="C:cytosol"/>
    <property type="evidence" value="ECO:0007669"/>
    <property type="project" value="TreeGrafter"/>
</dbReference>
<evidence type="ECO:0000313" key="6">
    <source>
        <dbReference type="EMBL" id="KKN52863.1"/>
    </source>
</evidence>
<dbReference type="SUPFAM" id="SSF53328">
    <property type="entry name" value="Formyltransferase"/>
    <property type="match status" value="1"/>
</dbReference>
<dbReference type="EMBL" id="LAZR01001001">
    <property type="protein sequence ID" value="KKN52863.1"/>
    <property type="molecule type" value="Genomic_DNA"/>
</dbReference>
<evidence type="ECO:0000256" key="1">
    <source>
        <dbReference type="ARBA" id="ARBA00005054"/>
    </source>
</evidence>
<evidence type="ECO:0000259" key="5">
    <source>
        <dbReference type="Pfam" id="PF00551"/>
    </source>
</evidence>
<dbReference type="EC" id="2.1.2.2" evidence="2"/>